<evidence type="ECO:0008006" key="3">
    <source>
        <dbReference type="Google" id="ProtNLM"/>
    </source>
</evidence>
<organism evidence="1 2">
    <name type="scientific">Bacteroides clarus YIT 12056</name>
    <dbReference type="NCBI Taxonomy" id="762984"/>
    <lineage>
        <taxon>Bacteria</taxon>
        <taxon>Pseudomonadati</taxon>
        <taxon>Bacteroidota</taxon>
        <taxon>Bacteroidia</taxon>
        <taxon>Bacteroidales</taxon>
        <taxon>Bacteroidaceae</taxon>
        <taxon>Bacteroides</taxon>
    </lineage>
</organism>
<dbReference type="Proteomes" id="UP000010321">
    <property type="component" value="Unassembled WGS sequence"/>
</dbReference>
<comment type="caution">
    <text evidence="1">The sequence shown here is derived from an EMBL/GenBank/DDBJ whole genome shotgun (WGS) entry which is preliminary data.</text>
</comment>
<accession>A0ABP2KSQ0</accession>
<dbReference type="EMBL" id="AFBM01000016">
    <property type="protein sequence ID" value="EGF52332.1"/>
    <property type="molecule type" value="Genomic_DNA"/>
</dbReference>
<gene>
    <name evidence="1" type="ORF">HMPREF9445_01563</name>
</gene>
<reference evidence="1 2" key="1">
    <citation type="submission" date="2011-02" db="EMBL/GenBank/DDBJ databases">
        <authorList>
            <person name="Weinstock G."/>
            <person name="Sodergren E."/>
            <person name="Clifton S."/>
            <person name="Fulton L."/>
            <person name="Fulton B."/>
            <person name="Courtney L."/>
            <person name="Fronick C."/>
            <person name="Harrison M."/>
            <person name="Strong C."/>
            <person name="Farmer C."/>
            <person name="Delahaunty K."/>
            <person name="Markovic C."/>
            <person name="Hall O."/>
            <person name="Minx P."/>
            <person name="Tomlinson C."/>
            <person name="Mitreva M."/>
            <person name="Hou S."/>
            <person name="Chen J."/>
            <person name="Wollam A."/>
            <person name="Pepin K.H."/>
            <person name="Johnson M."/>
            <person name="Bhonagiri V."/>
            <person name="Zhang X."/>
            <person name="Suruliraj S."/>
            <person name="Warren W."/>
            <person name="Chinwalla A."/>
            <person name="Mardis E.R."/>
            <person name="Wilson R.K."/>
        </authorList>
    </citation>
    <scope>NUCLEOTIDE SEQUENCE [LARGE SCALE GENOMIC DNA]</scope>
    <source>
        <strain evidence="1 2">YIT 12056</strain>
    </source>
</reference>
<name>A0ABP2KSQ0_9BACE</name>
<proteinExistence type="predicted"/>
<evidence type="ECO:0000313" key="2">
    <source>
        <dbReference type="Proteomes" id="UP000010321"/>
    </source>
</evidence>
<protein>
    <recommendedName>
        <fullName evidence="3">SLH domain-containing protein</fullName>
    </recommendedName>
</protein>
<keyword evidence="2" id="KW-1185">Reference proteome</keyword>
<sequence length="40" mass="4695">MEGIIRPAGWNYPSRKTDCFISRDEFICLVRRIIPSHGMK</sequence>
<evidence type="ECO:0000313" key="1">
    <source>
        <dbReference type="EMBL" id="EGF52332.1"/>
    </source>
</evidence>